<organism evidence="1 2">
    <name type="scientific">Reichenbachiella ulvae</name>
    <dbReference type="NCBI Taxonomy" id="2980104"/>
    <lineage>
        <taxon>Bacteria</taxon>
        <taxon>Pseudomonadati</taxon>
        <taxon>Bacteroidota</taxon>
        <taxon>Cytophagia</taxon>
        <taxon>Cytophagales</taxon>
        <taxon>Reichenbachiellaceae</taxon>
        <taxon>Reichenbachiella</taxon>
    </lineage>
</organism>
<gene>
    <name evidence="1" type="ORF">N7U62_08770</name>
</gene>
<evidence type="ECO:0000313" key="1">
    <source>
        <dbReference type="EMBL" id="MCV9386753.1"/>
    </source>
</evidence>
<name>A0ABT3CT69_9BACT</name>
<sequence length="96" mass="10933">MNDKEKQEIIDNSWDIHSQVESAYLNHPAGAGDDGWLEKQRLLMADMALHLLQTSLKPGEIRLDKLRNNLHAILTIGDPFLPKAELKQATEKLYLD</sequence>
<proteinExistence type="predicted"/>
<dbReference type="RefSeq" id="WP_264137588.1">
    <property type="nucleotide sequence ID" value="NZ_JAOYOD010000001.1"/>
</dbReference>
<evidence type="ECO:0000313" key="2">
    <source>
        <dbReference type="Proteomes" id="UP001300692"/>
    </source>
</evidence>
<keyword evidence="2" id="KW-1185">Reference proteome</keyword>
<accession>A0ABT3CT69</accession>
<dbReference type="Proteomes" id="UP001300692">
    <property type="component" value="Unassembled WGS sequence"/>
</dbReference>
<reference evidence="1 2" key="1">
    <citation type="submission" date="2022-10" db="EMBL/GenBank/DDBJ databases">
        <title>Comparative genomics and taxonomic characterization of three novel marine species of genus Reichenbachiella exhibiting antioxidant and polysaccharide degradation activities.</title>
        <authorList>
            <person name="Muhammad N."/>
            <person name="Lee Y.-J."/>
            <person name="Ko J."/>
            <person name="Kim S.-G."/>
        </authorList>
    </citation>
    <scope>NUCLEOTIDE SEQUENCE [LARGE SCALE GENOMIC DNA]</scope>
    <source>
        <strain evidence="1 2">ABR2-5</strain>
    </source>
</reference>
<comment type="caution">
    <text evidence="1">The sequence shown here is derived from an EMBL/GenBank/DDBJ whole genome shotgun (WGS) entry which is preliminary data.</text>
</comment>
<protein>
    <submittedName>
        <fullName evidence="1">Uncharacterized protein</fullName>
    </submittedName>
</protein>
<dbReference type="EMBL" id="JAOYOD010000001">
    <property type="protein sequence ID" value="MCV9386753.1"/>
    <property type="molecule type" value="Genomic_DNA"/>
</dbReference>